<sequence>MSQQNINNYNYYYDINQPTYPSNAYSTFIATIPTETNFTQQSLYASDYRIHNDQDHYMEPFGNTQLDNGVISINTDYMNNSNPQIQKLVETSNCSLNDNNCSCYKFISCEKTECDQAGFATPGSYQLNVTPRHCQNFEQNEEIPCGSIVLYQSQNEPIVATPLSTVIHQNPINPSESLTKEQTDDHISSKYYVKKTSTMIVRSETSPEILKKYETCEEFIIYYEKRYQVYEDGEMETFEEQVVKMDRKVKVEVFNGYS</sequence>
<protein>
    <submittedName>
        <fullName evidence="1">16495_t:CDS:1</fullName>
    </submittedName>
</protein>
<gene>
    <name evidence="1" type="ORF">DERYTH_LOCUS2691</name>
</gene>
<evidence type="ECO:0000313" key="2">
    <source>
        <dbReference type="Proteomes" id="UP000789405"/>
    </source>
</evidence>
<organism evidence="1 2">
    <name type="scientific">Dentiscutata erythropus</name>
    <dbReference type="NCBI Taxonomy" id="1348616"/>
    <lineage>
        <taxon>Eukaryota</taxon>
        <taxon>Fungi</taxon>
        <taxon>Fungi incertae sedis</taxon>
        <taxon>Mucoromycota</taxon>
        <taxon>Glomeromycotina</taxon>
        <taxon>Glomeromycetes</taxon>
        <taxon>Diversisporales</taxon>
        <taxon>Gigasporaceae</taxon>
        <taxon>Dentiscutata</taxon>
    </lineage>
</organism>
<keyword evidence="2" id="KW-1185">Reference proteome</keyword>
<proteinExistence type="predicted"/>
<dbReference type="Proteomes" id="UP000789405">
    <property type="component" value="Unassembled WGS sequence"/>
</dbReference>
<dbReference type="EMBL" id="CAJVPY010000881">
    <property type="protein sequence ID" value="CAG8496767.1"/>
    <property type="molecule type" value="Genomic_DNA"/>
</dbReference>
<evidence type="ECO:0000313" key="1">
    <source>
        <dbReference type="EMBL" id="CAG8496767.1"/>
    </source>
</evidence>
<accession>A0A9N8ZIE3</accession>
<dbReference type="AlphaFoldDB" id="A0A9N8ZIE3"/>
<reference evidence="1" key="1">
    <citation type="submission" date="2021-06" db="EMBL/GenBank/DDBJ databases">
        <authorList>
            <person name="Kallberg Y."/>
            <person name="Tangrot J."/>
            <person name="Rosling A."/>
        </authorList>
    </citation>
    <scope>NUCLEOTIDE SEQUENCE</scope>
    <source>
        <strain evidence="1">MA453B</strain>
    </source>
</reference>
<name>A0A9N8ZIE3_9GLOM</name>
<comment type="caution">
    <text evidence="1">The sequence shown here is derived from an EMBL/GenBank/DDBJ whole genome shotgun (WGS) entry which is preliminary data.</text>
</comment>
<dbReference type="OrthoDB" id="2346779at2759"/>